<gene>
    <name evidence="1" type="ORF">ERS132539_01627</name>
</gene>
<dbReference type="NCBIfam" id="TIGR01847">
    <property type="entry name" value="bacteriocin_sig"/>
    <property type="match status" value="1"/>
</dbReference>
<dbReference type="InterPro" id="IPR010133">
    <property type="entry name" value="Bacteriocin_signal_seq"/>
</dbReference>
<evidence type="ECO:0000313" key="1">
    <source>
        <dbReference type="EMBL" id="CYW44351.1"/>
    </source>
</evidence>
<name>A0A116P8M9_STRSU</name>
<organism evidence="1 2">
    <name type="scientific">Streptococcus suis</name>
    <dbReference type="NCBI Taxonomy" id="1307"/>
    <lineage>
        <taxon>Bacteria</taxon>
        <taxon>Bacillati</taxon>
        <taxon>Bacillota</taxon>
        <taxon>Bacilli</taxon>
        <taxon>Lactobacillales</taxon>
        <taxon>Streptococcaceae</taxon>
        <taxon>Streptococcus</taxon>
    </lineage>
</organism>
<dbReference type="EMBL" id="FIJK01000042">
    <property type="protein sequence ID" value="CYW44351.1"/>
    <property type="molecule type" value="Genomic_DNA"/>
</dbReference>
<protein>
    <recommendedName>
        <fullName evidence="3">Bacteriocin</fullName>
    </recommendedName>
</protein>
<accession>A0A116P8M9</accession>
<dbReference type="AlphaFoldDB" id="A0A116P8M9"/>
<dbReference type="Proteomes" id="UP000069526">
    <property type="component" value="Unassembled WGS sequence"/>
</dbReference>
<dbReference type="RefSeq" id="WP_079397203.1">
    <property type="nucleotide sequence ID" value="NZ_CEIH01000030.1"/>
</dbReference>
<proteinExistence type="predicted"/>
<sequence>MEKFILKSQRNITILDDKELKNIIGGSGKKYPVAPDPRRMKFG</sequence>
<reference evidence="1 2" key="1">
    <citation type="submission" date="2016-02" db="EMBL/GenBank/DDBJ databases">
        <authorList>
            <consortium name="Pathogen Informatics"/>
        </authorList>
    </citation>
    <scope>NUCLEOTIDE SEQUENCE [LARGE SCALE GENOMIC DNA]</scope>
    <source>
        <strain evidence="1 2">SS1013</strain>
    </source>
</reference>
<evidence type="ECO:0000313" key="2">
    <source>
        <dbReference type="Proteomes" id="UP000069526"/>
    </source>
</evidence>
<evidence type="ECO:0008006" key="3">
    <source>
        <dbReference type="Google" id="ProtNLM"/>
    </source>
</evidence>